<evidence type="ECO:0000313" key="2">
    <source>
        <dbReference type="Proteomes" id="UP000265618"/>
    </source>
</evidence>
<organism evidence="1 2">
    <name type="scientific">Kipferlia bialata</name>
    <dbReference type="NCBI Taxonomy" id="797122"/>
    <lineage>
        <taxon>Eukaryota</taxon>
        <taxon>Metamonada</taxon>
        <taxon>Carpediemonas-like organisms</taxon>
        <taxon>Kipferlia</taxon>
    </lineage>
</organism>
<dbReference type="Proteomes" id="UP000265618">
    <property type="component" value="Unassembled WGS sequence"/>
</dbReference>
<name>A0A9K3GMW7_9EUKA</name>
<reference evidence="1 2" key="1">
    <citation type="journal article" date="2018" name="PLoS ONE">
        <title>The draft genome of Kipferlia bialata reveals reductive genome evolution in fornicate parasites.</title>
        <authorList>
            <person name="Tanifuji G."/>
            <person name="Takabayashi S."/>
            <person name="Kume K."/>
            <person name="Takagi M."/>
            <person name="Nakayama T."/>
            <person name="Kamikawa R."/>
            <person name="Inagaki Y."/>
            <person name="Hashimoto T."/>
        </authorList>
    </citation>
    <scope>NUCLEOTIDE SEQUENCE [LARGE SCALE GENOMIC DNA]</scope>
    <source>
        <strain evidence="1">NY0173</strain>
    </source>
</reference>
<dbReference type="EMBL" id="BDIP01004207">
    <property type="protein sequence ID" value="GIQ88588.1"/>
    <property type="molecule type" value="Genomic_DNA"/>
</dbReference>
<accession>A0A9K3GMW7</accession>
<sequence>MFSFYSHVVLELQPPPPFSLSCTLCSPSLSDLTWYTSGAPDRAVRQVLRTCPSEPVFPSLPSSLTILLCTPEALAALPATLSLLCRCLGDTAGEAGLDTLLPNVTVYATQELYLIAQRLLSLTTAGHGTTYTLGTAMRQGLTRRGVGIELVPLRIPVFTRCGIEIRAVPQARFTLKKEGEDSAGLYAGQCAWVLKWDTVRILCARASLDGRCAPPPPFPLVLSSQQEDQVRLFFYPRFVLPSTDSLPNGVSSLVTQGEWIGATLPLTGDIDLGELSLTVLELLDGGDQRPK</sequence>
<evidence type="ECO:0000313" key="1">
    <source>
        <dbReference type="EMBL" id="GIQ88588.1"/>
    </source>
</evidence>
<keyword evidence="2" id="KW-1185">Reference proteome</keyword>
<protein>
    <submittedName>
        <fullName evidence="1">Uncharacterized protein</fullName>
    </submittedName>
</protein>
<dbReference type="AlphaFoldDB" id="A0A9K3GMW7"/>
<comment type="caution">
    <text evidence="1">The sequence shown here is derived from an EMBL/GenBank/DDBJ whole genome shotgun (WGS) entry which is preliminary data.</text>
</comment>
<gene>
    <name evidence="1" type="ORF">KIPB_010874</name>
</gene>
<feature type="non-terminal residue" evidence="1">
    <location>
        <position position="1"/>
    </location>
</feature>
<proteinExistence type="predicted"/>